<evidence type="ECO:0000313" key="2">
    <source>
        <dbReference type="EMBL" id="ABD32830.1"/>
    </source>
</evidence>
<feature type="compositionally biased region" description="Polar residues" evidence="1">
    <location>
        <begin position="1"/>
        <end position="20"/>
    </location>
</feature>
<protein>
    <submittedName>
        <fullName evidence="2">Uncharacterized protein</fullName>
    </submittedName>
</protein>
<reference evidence="2" key="1">
    <citation type="submission" date="2004-11" db="EMBL/GenBank/DDBJ databases">
        <authorList>
            <person name="Town C.D."/>
        </authorList>
    </citation>
    <scope>NUCLEOTIDE SEQUENCE</scope>
</reference>
<organism evidence="2">
    <name type="scientific">Medicago truncatula</name>
    <name type="common">Barrel medic</name>
    <name type="synonym">Medicago tribuloides</name>
    <dbReference type="NCBI Taxonomy" id="3880"/>
    <lineage>
        <taxon>Eukaryota</taxon>
        <taxon>Viridiplantae</taxon>
        <taxon>Streptophyta</taxon>
        <taxon>Embryophyta</taxon>
        <taxon>Tracheophyta</taxon>
        <taxon>Spermatophyta</taxon>
        <taxon>Magnoliopsida</taxon>
        <taxon>eudicotyledons</taxon>
        <taxon>Gunneridae</taxon>
        <taxon>Pentapetalae</taxon>
        <taxon>rosids</taxon>
        <taxon>fabids</taxon>
        <taxon>Fabales</taxon>
        <taxon>Fabaceae</taxon>
        <taxon>Papilionoideae</taxon>
        <taxon>50 kb inversion clade</taxon>
        <taxon>NPAAA clade</taxon>
        <taxon>Hologalegina</taxon>
        <taxon>IRL clade</taxon>
        <taxon>Trifolieae</taxon>
        <taxon>Medicago</taxon>
    </lineage>
</organism>
<accession>Q2HTJ6</accession>
<reference evidence="2" key="2">
    <citation type="submission" date="2007-03" db="EMBL/GenBank/DDBJ databases">
        <authorList>
            <consortium name="The International Medicago Genome Annotation Group"/>
        </authorList>
    </citation>
    <scope>NUCLEOTIDE SEQUENCE</scope>
</reference>
<name>Q2HTJ6_MEDTR</name>
<dbReference type="AlphaFoldDB" id="Q2HTJ6"/>
<feature type="region of interest" description="Disordered" evidence="1">
    <location>
        <begin position="1"/>
        <end position="22"/>
    </location>
</feature>
<gene>
    <name evidence="2" type="ORF">MtrDRAFT_AC150440g15v2</name>
</gene>
<evidence type="ECO:0000256" key="1">
    <source>
        <dbReference type="SAM" id="MobiDB-lite"/>
    </source>
</evidence>
<sequence>MMVNMTPMQTNLTPRQTPSLLTDHITPGEFPNRPLCMKGQRWNHIVVEEKRRKKRV</sequence>
<proteinExistence type="predicted"/>
<dbReference type="EMBL" id="AC150440">
    <property type="protein sequence ID" value="ABD32830.1"/>
    <property type="molecule type" value="Genomic_DNA"/>
</dbReference>